<reference evidence="7" key="2">
    <citation type="submission" date="2023-01" db="EMBL/GenBank/DDBJ databases">
        <authorList>
            <person name="Sun Q."/>
            <person name="Evtushenko L."/>
        </authorList>
    </citation>
    <scope>NUCLEOTIDE SEQUENCE</scope>
    <source>
        <strain evidence="7">VKM B-2484</strain>
    </source>
</reference>
<dbReference type="Gene3D" id="1.10.1660.10">
    <property type="match status" value="1"/>
</dbReference>
<dbReference type="GO" id="GO:0005507">
    <property type="term" value="F:copper ion binding"/>
    <property type="evidence" value="ECO:0007669"/>
    <property type="project" value="InterPro"/>
</dbReference>
<dbReference type="InterPro" id="IPR015358">
    <property type="entry name" value="Tscrpt_reg_MerR_DNA-bd"/>
</dbReference>
<dbReference type="EMBL" id="BSFJ01000004">
    <property type="protein sequence ID" value="GLK70667.1"/>
    <property type="molecule type" value="Genomic_DNA"/>
</dbReference>
<dbReference type="InterPro" id="IPR000551">
    <property type="entry name" value="MerR-type_HTH_dom"/>
</dbReference>
<evidence type="ECO:0000259" key="6">
    <source>
        <dbReference type="PROSITE" id="PS50937"/>
    </source>
</evidence>
<accession>A0A9W6J4P6</accession>
<dbReference type="PANTHER" id="PTHR30204">
    <property type="entry name" value="REDOX-CYCLING DRUG-SENSING TRANSCRIPTIONAL ACTIVATOR SOXR"/>
    <property type="match status" value="1"/>
</dbReference>
<dbReference type="GO" id="GO:0045893">
    <property type="term" value="P:positive regulation of DNA-templated transcription"/>
    <property type="evidence" value="ECO:0007669"/>
    <property type="project" value="InterPro"/>
</dbReference>
<keyword evidence="4" id="KW-0238">DNA-binding</keyword>
<dbReference type="SMART" id="SM00422">
    <property type="entry name" value="HTH_MERR"/>
    <property type="match status" value="1"/>
</dbReference>
<name>A0A9W6J4P6_9HYPH</name>
<dbReference type="Proteomes" id="UP001143370">
    <property type="component" value="Unassembled WGS sequence"/>
</dbReference>
<dbReference type="NCBIfam" id="TIGR02044">
    <property type="entry name" value="CueR"/>
    <property type="match status" value="1"/>
</dbReference>
<evidence type="ECO:0000313" key="7">
    <source>
        <dbReference type="EMBL" id="GLK70667.1"/>
    </source>
</evidence>
<keyword evidence="2" id="KW-0963">Cytoplasm</keyword>
<comment type="caution">
    <text evidence="7">The sequence shown here is derived from an EMBL/GenBank/DDBJ whole genome shotgun (WGS) entry which is preliminary data.</text>
</comment>
<evidence type="ECO:0000256" key="3">
    <source>
        <dbReference type="ARBA" id="ARBA00023015"/>
    </source>
</evidence>
<evidence type="ECO:0000256" key="5">
    <source>
        <dbReference type="ARBA" id="ARBA00023163"/>
    </source>
</evidence>
<dbReference type="PROSITE" id="PS50937">
    <property type="entry name" value="HTH_MERR_2"/>
    <property type="match status" value="1"/>
</dbReference>
<evidence type="ECO:0000256" key="4">
    <source>
        <dbReference type="ARBA" id="ARBA00023125"/>
    </source>
</evidence>
<dbReference type="Pfam" id="PF09278">
    <property type="entry name" value="MerR-DNA-bind"/>
    <property type="match status" value="1"/>
</dbReference>
<evidence type="ECO:0000313" key="8">
    <source>
        <dbReference type="Proteomes" id="UP001143370"/>
    </source>
</evidence>
<dbReference type="GO" id="GO:0003700">
    <property type="term" value="F:DNA-binding transcription factor activity"/>
    <property type="evidence" value="ECO:0007669"/>
    <property type="project" value="InterPro"/>
</dbReference>
<dbReference type="Pfam" id="PF00376">
    <property type="entry name" value="MerR"/>
    <property type="match status" value="1"/>
</dbReference>
<comment type="subcellular location">
    <subcellularLocation>
        <location evidence="1">Cytoplasm</location>
    </subcellularLocation>
</comment>
<evidence type="ECO:0000256" key="2">
    <source>
        <dbReference type="ARBA" id="ARBA00022490"/>
    </source>
</evidence>
<dbReference type="RefSeq" id="WP_246544748.1">
    <property type="nucleotide sequence ID" value="NZ_BSFJ01000004.1"/>
</dbReference>
<proteinExistence type="predicted"/>
<dbReference type="InterPro" id="IPR009061">
    <property type="entry name" value="DNA-bd_dom_put_sf"/>
</dbReference>
<protein>
    <submittedName>
        <fullName evidence="7">Heavy metal-dependent transcription regulator 2</fullName>
    </submittedName>
</protein>
<reference evidence="7" key="1">
    <citation type="journal article" date="2014" name="Int. J. Syst. Evol. Microbiol.">
        <title>Complete genome sequence of Corynebacterium casei LMG S-19264T (=DSM 44701T), isolated from a smear-ripened cheese.</title>
        <authorList>
            <consortium name="US DOE Joint Genome Institute (JGI-PGF)"/>
            <person name="Walter F."/>
            <person name="Albersmeier A."/>
            <person name="Kalinowski J."/>
            <person name="Ruckert C."/>
        </authorList>
    </citation>
    <scope>NUCLEOTIDE SEQUENCE</scope>
    <source>
        <strain evidence="7">VKM B-2484</strain>
    </source>
</reference>
<evidence type="ECO:0000256" key="1">
    <source>
        <dbReference type="ARBA" id="ARBA00004496"/>
    </source>
</evidence>
<dbReference type="AlphaFoldDB" id="A0A9W6J4P6"/>
<dbReference type="InterPro" id="IPR011789">
    <property type="entry name" value="CueR"/>
</dbReference>
<keyword evidence="8" id="KW-1185">Reference proteome</keyword>
<dbReference type="SUPFAM" id="SSF46955">
    <property type="entry name" value="Putative DNA-binding domain"/>
    <property type="match status" value="1"/>
</dbReference>
<dbReference type="InterPro" id="IPR047057">
    <property type="entry name" value="MerR_fam"/>
</dbReference>
<keyword evidence="5" id="KW-0804">Transcription</keyword>
<gene>
    <name evidence="7" type="primary">hmrR2</name>
    <name evidence="7" type="ORF">GCM10017643_07820</name>
</gene>
<dbReference type="GO" id="GO:0003677">
    <property type="term" value="F:DNA binding"/>
    <property type="evidence" value="ECO:0007669"/>
    <property type="project" value="UniProtKB-KW"/>
</dbReference>
<dbReference type="GO" id="GO:0005737">
    <property type="term" value="C:cytoplasm"/>
    <property type="evidence" value="ECO:0007669"/>
    <property type="project" value="UniProtKB-SubCell"/>
</dbReference>
<dbReference type="CDD" id="cd01108">
    <property type="entry name" value="HTH_CueR"/>
    <property type="match status" value="1"/>
</dbReference>
<keyword evidence="3" id="KW-0805">Transcription regulation</keyword>
<dbReference type="PANTHER" id="PTHR30204:SF94">
    <property type="entry name" value="HEAVY METAL-DEPENDENT TRANSCRIPTIONAL REGULATOR HI_0293-RELATED"/>
    <property type="match status" value="1"/>
</dbReference>
<sequence length="141" mass="16141">MQPDCELMIGEVAALTGLPSKTIRYYEESGIIESARRNDNRYRTYSQADVQTLRFVAHARSLGFSLKDVGELLSLYRDRKRASKDVRRLALAHLADLDRRIADLQAMRNTIADLAQRCHGDDRPECPIIEELEGAPNRRKR</sequence>
<feature type="domain" description="HTH merR-type" evidence="6">
    <location>
        <begin position="6"/>
        <end position="75"/>
    </location>
</feature>
<dbReference type="PRINTS" id="PR00040">
    <property type="entry name" value="HTHMERR"/>
</dbReference>
<organism evidence="7 8">
    <name type="scientific">Ancylobacter dichloromethanicus</name>
    <dbReference type="NCBI Taxonomy" id="518825"/>
    <lineage>
        <taxon>Bacteria</taxon>
        <taxon>Pseudomonadati</taxon>
        <taxon>Pseudomonadota</taxon>
        <taxon>Alphaproteobacteria</taxon>
        <taxon>Hyphomicrobiales</taxon>
        <taxon>Xanthobacteraceae</taxon>
        <taxon>Ancylobacter</taxon>
    </lineage>
</organism>